<gene>
    <name evidence="3" type="ORF">FisN_27Lh097</name>
</gene>
<feature type="compositionally biased region" description="Basic and acidic residues" evidence="1">
    <location>
        <begin position="39"/>
        <end position="63"/>
    </location>
</feature>
<feature type="signal peptide" evidence="2">
    <location>
        <begin position="1"/>
        <end position="21"/>
    </location>
</feature>
<protein>
    <submittedName>
        <fullName evidence="3">Uncharacterized protein</fullName>
    </submittedName>
</protein>
<feature type="compositionally biased region" description="Low complexity" evidence="1">
    <location>
        <begin position="338"/>
        <end position="352"/>
    </location>
</feature>
<evidence type="ECO:0000256" key="2">
    <source>
        <dbReference type="SAM" id="SignalP"/>
    </source>
</evidence>
<evidence type="ECO:0000256" key="1">
    <source>
        <dbReference type="SAM" id="MobiDB-lite"/>
    </source>
</evidence>
<evidence type="ECO:0000313" key="4">
    <source>
        <dbReference type="Proteomes" id="UP000198406"/>
    </source>
</evidence>
<feature type="compositionally biased region" description="Polar residues" evidence="1">
    <location>
        <begin position="326"/>
        <end position="337"/>
    </location>
</feature>
<proteinExistence type="predicted"/>
<keyword evidence="4" id="KW-1185">Reference proteome</keyword>
<organism evidence="3 4">
    <name type="scientific">Fistulifera solaris</name>
    <name type="common">Oleaginous diatom</name>
    <dbReference type="NCBI Taxonomy" id="1519565"/>
    <lineage>
        <taxon>Eukaryota</taxon>
        <taxon>Sar</taxon>
        <taxon>Stramenopiles</taxon>
        <taxon>Ochrophyta</taxon>
        <taxon>Bacillariophyta</taxon>
        <taxon>Bacillariophyceae</taxon>
        <taxon>Bacillariophycidae</taxon>
        <taxon>Naviculales</taxon>
        <taxon>Naviculaceae</taxon>
        <taxon>Fistulifera</taxon>
    </lineage>
</organism>
<feature type="compositionally biased region" description="Basic and acidic residues" evidence="1">
    <location>
        <begin position="70"/>
        <end position="113"/>
    </location>
</feature>
<dbReference type="InParanoid" id="A0A1Z5KAM8"/>
<dbReference type="EMBL" id="BDSP01000200">
    <property type="protein sequence ID" value="GAX23323.1"/>
    <property type="molecule type" value="Genomic_DNA"/>
</dbReference>
<feature type="compositionally biased region" description="Polar residues" evidence="1">
    <location>
        <begin position="303"/>
        <end position="318"/>
    </location>
</feature>
<reference evidence="3 4" key="1">
    <citation type="journal article" date="2015" name="Plant Cell">
        <title>Oil accumulation by the oleaginous diatom Fistulifera solaris as revealed by the genome and transcriptome.</title>
        <authorList>
            <person name="Tanaka T."/>
            <person name="Maeda Y."/>
            <person name="Veluchamy A."/>
            <person name="Tanaka M."/>
            <person name="Abida H."/>
            <person name="Marechal E."/>
            <person name="Bowler C."/>
            <person name="Muto M."/>
            <person name="Sunaga Y."/>
            <person name="Tanaka M."/>
            <person name="Yoshino T."/>
            <person name="Taniguchi T."/>
            <person name="Fukuda Y."/>
            <person name="Nemoto M."/>
            <person name="Matsumoto M."/>
            <person name="Wong P.S."/>
            <person name="Aburatani S."/>
            <person name="Fujibuchi W."/>
        </authorList>
    </citation>
    <scope>NUCLEOTIDE SEQUENCE [LARGE SCALE GENOMIC DNA]</scope>
    <source>
        <strain evidence="3 4">JPCC DA0580</strain>
    </source>
</reference>
<feature type="region of interest" description="Disordered" evidence="1">
    <location>
        <begin position="299"/>
        <end position="396"/>
    </location>
</feature>
<accession>A0A1Z5KAM8</accession>
<comment type="caution">
    <text evidence="3">The sequence shown here is derived from an EMBL/GenBank/DDBJ whole genome shotgun (WGS) entry which is preliminary data.</text>
</comment>
<keyword evidence="2" id="KW-0732">Signal</keyword>
<sequence length="396" mass="42026">MKLSSLIRILFIGTTLLSVSGQGRGRDREVDAGQGRGEGQNRDREENGGRGQGRNRDREEENGGRGQGQNRDREEENGGRGQGRNRDREEENEEPDRGRDQVEDEGRGQGRDREEDDEGLDDDKCWTCEQSSGCFECLSKSDNADGTMTVEIDFSGCKNEANIGWACCTGSNGPDGVFQEGDCDVPDSGCFGTNNRGRNPDGSKCENVSAMFVVVPSDASSVVINTHDGLTGNDAVPAVGADPMCAGQEFQGGRCAKRNSGITSHCLETIDLSRCPSSLPLPSPAPTPSPSVVKVSTVAPTTRGTETNEVTPMPTTLIPTGMPVATTLSPTAATDTHTSTPSSVTVTTSSPTEASDIPSLVPRSDAPSDVPTSFPTSNNNNETLGEDEEDEDEEDN</sequence>
<name>A0A1Z5KAM8_FISSO</name>
<feature type="chain" id="PRO_5012712627" evidence="2">
    <location>
        <begin position="22"/>
        <end position="396"/>
    </location>
</feature>
<feature type="compositionally biased region" description="Acidic residues" evidence="1">
    <location>
        <begin position="384"/>
        <end position="396"/>
    </location>
</feature>
<dbReference type="Proteomes" id="UP000198406">
    <property type="component" value="Unassembled WGS sequence"/>
</dbReference>
<feature type="region of interest" description="Disordered" evidence="1">
    <location>
        <begin position="18"/>
        <end position="122"/>
    </location>
</feature>
<evidence type="ECO:0000313" key="3">
    <source>
        <dbReference type="EMBL" id="GAX23323.1"/>
    </source>
</evidence>
<dbReference type="AlphaFoldDB" id="A0A1Z5KAM8"/>